<proteinExistence type="predicted"/>
<reference evidence="1" key="1">
    <citation type="submission" date="2023-05" db="EMBL/GenBank/DDBJ databases">
        <authorList>
            <person name="Huff M."/>
        </authorList>
    </citation>
    <scope>NUCLEOTIDE SEQUENCE</scope>
</reference>
<dbReference type="AlphaFoldDB" id="A0AAD1YL49"/>
<gene>
    <name evidence="1" type="ORF">FPE_LOCUS792</name>
</gene>
<protein>
    <submittedName>
        <fullName evidence="1">Uncharacterized protein</fullName>
    </submittedName>
</protein>
<evidence type="ECO:0000313" key="1">
    <source>
        <dbReference type="EMBL" id="CAI9753361.1"/>
    </source>
</evidence>
<organism evidence="1 2">
    <name type="scientific">Fraxinus pennsylvanica</name>
    <dbReference type="NCBI Taxonomy" id="56036"/>
    <lineage>
        <taxon>Eukaryota</taxon>
        <taxon>Viridiplantae</taxon>
        <taxon>Streptophyta</taxon>
        <taxon>Embryophyta</taxon>
        <taxon>Tracheophyta</taxon>
        <taxon>Spermatophyta</taxon>
        <taxon>Magnoliopsida</taxon>
        <taxon>eudicotyledons</taxon>
        <taxon>Gunneridae</taxon>
        <taxon>Pentapetalae</taxon>
        <taxon>asterids</taxon>
        <taxon>lamiids</taxon>
        <taxon>Lamiales</taxon>
        <taxon>Oleaceae</taxon>
        <taxon>Oleeae</taxon>
        <taxon>Fraxinus</taxon>
    </lineage>
</organism>
<dbReference type="EMBL" id="OU503036">
    <property type="protein sequence ID" value="CAI9753361.1"/>
    <property type="molecule type" value="Genomic_DNA"/>
</dbReference>
<accession>A0AAD1YL49</accession>
<dbReference type="Proteomes" id="UP000834106">
    <property type="component" value="Chromosome 1"/>
</dbReference>
<evidence type="ECO:0000313" key="2">
    <source>
        <dbReference type="Proteomes" id="UP000834106"/>
    </source>
</evidence>
<name>A0AAD1YL49_9LAMI</name>
<sequence>MNSLCIPEQRHAHAFALRCLRARGRRHDVPPFSCTEVALGTCLRERERRHDVPPFLYTEASCHYTRTEACTRTEARLPPFSCTEASCHCIRTEALWCLRAQRASVHMNGSVHYRCLRSVPPCKRTEPRLWCLRLTFPFHFSLLKFPLVSTALPKRNLSMNPNISYSLSILYGSKQNFRLCFDFPIGVDSATTIISTSLEKEFCRIGDDSCLVLWDARIGSAPIVKVGKGLSKDAEPQKLAFQHWIEAGHSSLSGQKQKFTSFRIYFRTGQKQKFSDDTQDPKEDVQQLGHAKYWIRSYHFDTIKLTDMLSNSPDISVVKTCYEIVSC</sequence>
<keyword evidence="2" id="KW-1185">Reference proteome</keyword>